<feature type="compositionally biased region" description="Low complexity" evidence="11">
    <location>
        <begin position="349"/>
        <end position="360"/>
    </location>
</feature>
<dbReference type="InterPro" id="IPR002219">
    <property type="entry name" value="PKC_DAG/PE"/>
</dbReference>
<evidence type="ECO:0000256" key="10">
    <source>
        <dbReference type="SAM" id="Coils"/>
    </source>
</evidence>
<dbReference type="InterPro" id="IPR035500">
    <property type="entry name" value="NHR-like_dom_sf"/>
</dbReference>
<dbReference type="SUPFAM" id="SSF57716">
    <property type="entry name" value="Glucocorticoid receptor-like (DNA-binding domain)"/>
    <property type="match status" value="2"/>
</dbReference>
<dbReference type="Proteomes" id="UP000008068">
    <property type="component" value="Unassembled WGS sequence"/>
</dbReference>
<dbReference type="GO" id="GO:0045944">
    <property type="term" value="P:positive regulation of transcription by RNA polymerase II"/>
    <property type="evidence" value="ECO:0007669"/>
    <property type="project" value="TreeGrafter"/>
</dbReference>
<feature type="region of interest" description="Disordered" evidence="11">
    <location>
        <begin position="555"/>
        <end position="617"/>
    </location>
</feature>
<feature type="domain" description="Nuclear receptor" evidence="13">
    <location>
        <begin position="102"/>
        <end position="177"/>
    </location>
</feature>
<accession>G0NQA6</accession>
<dbReference type="Gene3D" id="3.30.50.10">
    <property type="entry name" value="Erythroid Transcription Factor GATA-1, subunit A"/>
    <property type="match status" value="3"/>
</dbReference>
<feature type="compositionally biased region" description="Polar residues" evidence="11">
    <location>
        <begin position="403"/>
        <end position="423"/>
    </location>
</feature>
<evidence type="ECO:0000259" key="12">
    <source>
        <dbReference type="PROSITE" id="PS50081"/>
    </source>
</evidence>
<feature type="compositionally biased region" description="Acidic residues" evidence="11">
    <location>
        <begin position="563"/>
        <end position="581"/>
    </location>
</feature>
<dbReference type="Gene3D" id="1.10.565.10">
    <property type="entry name" value="Retinoid X Receptor"/>
    <property type="match status" value="1"/>
</dbReference>
<dbReference type="PANTHER" id="PTHR24082">
    <property type="entry name" value="NUCLEAR HORMONE RECEPTOR"/>
    <property type="match status" value="1"/>
</dbReference>
<keyword evidence="7" id="KW-0804">Transcription</keyword>
<evidence type="ECO:0000256" key="9">
    <source>
        <dbReference type="ARBA" id="ARBA00023242"/>
    </source>
</evidence>
<feature type="domain" description="Nuclear receptor" evidence="13">
    <location>
        <begin position="176"/>
        <end position="249"/>
    </location>
</feature>
<evidence type="ECO:0000256" key="11">
    <source>
        <dbReference type="SAM" id="MobiDB-lite"/>
    </source>
</evidence>
<evidence type="ECO:0000256" key="1">
    <source>
        <dbReference type="ARBA" id="ARBA00005993"/>
    </source>
</evidence>
<proteinExistence type="inferred from homology"/>
<dbReference type="PROSITE" id="PS50081">
    <property type="entry name" value="ZF_DAG_PE_2"/>
    <property type="match status" value="1"/>
</dbReference>
<keyword evidence="3" id="KW-0863">Zinc-finger</keyword>
<evidence type="ECO:0000313" key="14">
    <source>
        <dbReference type="EMBL" id="EGT35516.1"/>
    </source>
</evidence>
<feature type="compositionally biased region" description="Polar residues" evidence="11">
    <location>
        <begin position="469"/>
        <end position="488"/>
    </location>
</feature>
<name>G0NQA6_CAEBE</name>
<feature type="compositionally biased region" description="Polar residues" evidence="11">
    <location>
        <begin position="602"/>
        <end position="617"/>
    </location>
</feature>
<gene>
    <name evidence="14" type="ORF">CAEBREN_12404</name>
</gene>
<keyword evidence="9" id="KW-0539">Nucleus</keyword>
<evidence type="ECO:0000256" key="4">
    <source>
        <dbReference type="ARBA" id="ARBA00022833"/>
    </source>
</evidence>
<sequence>MAPVLKKAENIPQLPPPAIIGKTKCKVCGGKKGVHQTTCQNCRTFFAINMTKVRQCITGKYKCKVTENTGSNCKRCWLEMCLKANMRRPKFTRILPTKSAELGPCKVCHAGSNNYLTSCGTCKNFYMENSSEPREEYKCIKDDNSCEIKKDTKEKCKSCWFKKCEEVFSKEKDKNQKVCQVCNNVVNRFYGALHPVCKNCGYFFHRNCDLELPPCQKNCKIVIGNRECCKSCRMRKCLESGMTASSRPVPYEADGMVTEVDAVKQPSNSNQSSSDAPEPVISEVPNSGMMNLNISSHSELSAEREVDCLAISDDGNITESPAGPDHSDEVGETTRTASTSRQTPRLVPSANSEVSSNVSRNSDESDDGDVDYPAFSDHDYVLKPTAAPGNFDEDGAGMEAASRKNNNLASPLSVTPEVSFNTSRHSDGFGDEEVNHASISSHDILEPTAAPGHSDESDEEMVLEAAPLSEQSPGLNQSVNPTISVNTSRNHDEKEEASTERKVDYPAIPHNEIREPSFARGHSYDAGERGYATRTVSTSAQTPRLVSSAISEVSFNASRNSDESNEEEVDYPAFSDYDDIPEPSATPGQSDESGDETMLEAATTSNKAPPTHQSSKLVSATPTFTFNRDSDAYSNEEADYYAMSDHDILEPFTGPELSDESGDEVMLNPASLSAQPARLSSSVIPEAQIHTSKHSDGPGEEAAVLHHDILEPSPELKAPELKNATAAPIAAATGNGLSVEEFAEKYNSKDLAGKQNMLKVTMSILARDAAQEFCKHCDYYNFNEKKETLEIKSFNYNADNDYFKNFEQLAQHYFEDFLKQIEKISSFFETAPGFEEFSRNDIKILIRQNIFVLHFLWCLPGFTGSEFILSDGTKLSKTELERIYSPKFFEDIPDFVEFCREELKMNENQRMLFILFIASQTNLPDNKQKFPEDIEKMIVQNYEGYEKMLMFMPGAGKYKQDVLQDILRNFNEFNRQMNKMMDRYRKLRENFDFPDSFDFYFGKEE</sequence>
<keyword evidence="6" id="KW-0238">DNA-binding</keyword>
<dbReference type="EMBL" id="GL379923">
    <property type="protein sequence ID" value="EGT35516.1"/>
    <property type="molecule type" value="Genomic_DNA"/>
</dbReference>
<evidence type="ECO:0000256" key="8">
    <source>
        <dbReference type="ARBA" id="ARBA00023170"/>
    </source>
</evidence>
<evidence type="ECO:0000256" key="3">
    <source>
        <dbReference type="ARBA" id="ARBA00022771"/>
    </source>
</evidence>
<feature type="region of interest" description="Disordered" evidence="11">
    <location>
        <begin position="314"/>
        <end position="502"/>
    </location>
</feature>
<dbReference type="GO" id="GO:0004879">
    <property type="term" value="F:nuclear receptor activity"/>
    <property type="evidence" value="ECO:0007669"/>
    <property type="project" value="TreeGrafter"/>
</dbReference>
<feature type="domain" description="Phorbol-ester/DAG-type" evidence="12">
    <location>
        <begin position="165"/>
        <end position="215"/>
    </location>
</feature>
<dbReference type="GO" id="GO:0000122">
    <property type="term" value="P:negative regulation of transcription by RNA polymerase II"/>
    <property type="evidence" value="ECO:0007669"/>
    <property type="project" value="TreeGrafter"/>
</dbReference>
<dbReference type="GO" id="GO:0030154">
    <property type="term" value="P:cell differentiation"/>
    <property type="evidence" value="ECO:0007669"/>
    <property type="project" value="TreeGrafter"/>
</dbReference>
<dbReference type="PROSITE" id="PS51030">
    <property type="entry name" value="NUCLEAR_REC_DBD_2"/>
    <property type="match status" value="3"/>
</dbReference>
<dbReference type="SUPFAM" id="SSF48508">
    <property type="entry name" value="Nuclear receptor ligand-binding domain"/>
    <property type="match status" value="1"/>
</dbReference>
<evidence type="ECO:0000256" key="6">
    <source>
        <dbReference type="ARBA" id="ARBA00023125"/>
    </source>
</evidence>
<keyword evidence="8" id="KW-0675">Receptor</keyword>
<dbReference type="InParanoid" id="G0NQA6"/>
<dbReference type="PANTHER" id="PTHR24082:SF473">
    <property type="entry name" value="ECDYSONE-INDUCED PROTEIN 75B, ISOFORM B"/>
    <property type="match status" value="1"/>
</dbReference>
<keyword evidence="10" id="KW-0175">Coiled coil</keyword>
<evidence type="ECO:0000256" key="2">
    <source>
        <dbReference type="ARBA" id="ARBA00022723"/>
    </source>
</evidence>
<keyword evidence="2" id="KW-0479">Metal-binding</keyword>
<dbReference type="InterPro" id="IPR001628">
    <property type="entry name" value="Znf_hrmn_rcpt"/>
</dbReference>
<feature type="domain" description="Nuclear receptor" evidence="13">
    <location>
        <begin position="22"/>
        <end position="93"/>
    </location>
</feature>
<feature type="compositionally biased region" description="Basic and acidic residues" evidence="11">
    <location>
        <begin position="489"/>
        <end position="502"/>
    </location>
</feature>
<feature type="region of interest" description="Disordered" evidence="11">
    <location>
        <begin position="264"/>
        <end position="292"/>
    </location>
</feature>
<dbReference type="STRING" id="135651.G0NQA6"/>
<evidence type="ECO:0000256" key="7">
    <source>
        <dbReference type="ARBA" id="ARBA00023163"/>
    </source>
</evidence>
<keyword evidence="4" id="KW-0862">Zinc</keyword>
<keyword evidence="15" id="KW-1185">Reference proteome</keyword>
<dbReference type="HOGENOM" id="CLU_298811_0_0_1"/>
<dbReference type="InterPro" id="IPR013088">
    <property type="entry name" value="Znf_NHR/GATA"/>
</dbReference>
<reference evidence="15" key="1">
    <citation type="submission" date="2011-07" db="EMBL/GenBank/DDBJ databases">
        <authorList>
            <consortium name="Caenorhabditis brenneri Sequencing and Analysis Consortium"/>
            <person name="Wilson R.K."/>
        </authorList>
    </citation>
    <scope>NUCLEOTIDE SEQUENCE [LARGE SCALE GENOMIC DNA]</scope>
    <source>
        <strain evidence="15">PB2801</strain>
    </source>
</reference>
<dbReference type="Pfam" id="PF00105">
    <property type="entry name" value="zf-C4"/>
    <property type="match status" value="3"/>
</dbReference>
<keyword evidence="5" id="KW-0805">Transcription regulation</keyword>
<dbReference type="GO" id="GO:0000978">
    <property type="term" value="F:RNA polymerase II cis-regulatory region sequence-specific DNA binding"/>
    <property type="evidence" value="ECO:0007669"/>
    <property type="project" value="TreeGrafter"/>
</dbReference>
<dbReference type="InterPro" id="IPR050234">
    <property type="entry name" value="Nuclear_hormone_rcpt_NR1"/>
</dbReference>
<protein>
    <recommendedName>
        <fullName evidence="16">Nuclear receptor domain-containing protein</fullName>
    </recommendedName>
</protein>
<feature type="coiled-coil region" evidence="10">
    <location>
        <begin position="963"/>
        <end position="990"/>
    </location>
</feature>
<evidence type="ECO:0000256" key="5">
    <source>
        <dbReference type="ARBA" id="ARBA00023015"/>
    </source>
</evidence>
<dbReference type="AlphaFoldDB" id="G0NQA6"/>
<dbReference type="GO" id="GO:0008270">
    <property type="term" value="F:zinc ion binding"/>
    <property type="evidence" value="ECO:0007669"/>
    <property type="project" value="UniProtKB-KW"/>
</dbReference>
<evidence type="ECO:0000259" key="13">
    <source>
        <dbReference type="PROSITE" id="PS51030"/>
    </source>
</evidence>
<evidence type="ECO:0000313" key="15">
    <source>
        <dbReference type="Proteomes" id="UP000008068"/>
    </source>
</evidence>
<dbReference type="SMART" id="SM00399">
    <property type="entry name" value="ZnF_C4"/>
    <property type="match status" value="1"/>
</dbReference>
<evidence type="ECO:0008006" key="16">
    <source>
        <dbReference type="Google" id="ProtNLM"/>
    </source>
</evidence>
<feature type="compositionally biased region" description="Polar residues" evidence="11">
    <location>
        <begin position="265"/>
        <end position="275"/>
    </location>
</feature>
<feature type="compositionally biased region" description="Polar residues" evidence="11">
    <location>
        <begin position="333"/>
        <end position="343"/>
    </location>
</feature>
<organism evidence="15">
    <name type="scientific">Caenorhabditis brenneri</name>
    <name type="common">Nematode worm</name>
    <dbReference type="NCBI Taxonomy" id="135651"/>
    <lineage>
        <taxon>Eukaryota</taxon>
        <taxon>Metazoa</taxon>
        <taxon>Ecdysozoa</taxon>
        <taxon>Nematoda</taxon>
        <taxon>Chromadorea</taxon>
        <taxon>Rhabditida</taxon>
        <taxon>Rhabditina</taxon>
        <taxon>Rhabditomorpha</taxon>
        <taxon>Rhabditoidea</taxon>
        <taxon>Rhabditidae</taxon>
        <taxon>Peloderinae</taxon>
        <taxon>Caenorhabditis</taxon>
    </lineage>
</organism>
<dbReference type="GO" id="GO:0009755">
    <property type="term" value="P:hormone-mediated signaling pathway"/>
    <property type="evidence" value="ECO:0007669"/>
    <property type="project" value="TreeGrafter"/>
</dbReference>
<comment type="similarity">
    <text evidence="1">Belongs to the nuclear hormone receptor family.</text>
</comment>